<dbReference type="InterPro" id="IPR008979">
    <property type="entry name" value="Galactose-bd-like_sf"/>
</dbReference>
<keyword evidence="5" id="KW-0186">Copper</keyword>
<dbReference type="InterPro" id="IPR014853">
    <property type="entry name" value="VWF/SSPO/ZAN-like_Cys-rich_dom"/>
</dbReference>
<reference evidence="16" key="1">
    <citation type="submission" date="2022-08" db="UniProtKB">
        <authorList>
            <consortium name="EnsemblMetazoa"/>
        </authorList>
    </citation>
    <scope>IDENTIFICATION</scope>
    <source>
        <strain evidence="16">05x7-T-G4-1.051#20</strain>
    </source>
</reference>
<dbReference type="SMART" id="SM00181">
    <property type="entry name" value="EGF"/>
    <property type="match status" value="1"/>
</dbReference>
<name>A0A8W8MXH1_MAGGI</name>
<evidence type="ECO:0000256" key="10">
    <source>
        <dbReference type="SAM" id="MobiDB-lite"/>
    </source>
</evidence>
<dbReference type="PROSITE" id="PS50026">
    <property type="entry name" value="EGF_3"/>
    <property type="match status" value="1"/>
</dbReference>
<evidence type="ECO:0000256" key="7">
    <source>
        <dbReference type="ARBA" id="ARBA00023180"/>
    </source>
</evidence>
<evidence type="ECO:0000256" key="3">
    <source>
        <dbReference type="ARBA" id="ARBA00022729"/>
    </source>
</evidence>
<dbReference type="PROSITE" id="PS01285">
    <property type="entry name" value="FA58C_1"/>
    <property type="match status" value="2"/>
</dbReference>
<dbReference type="Pfam" id="PF01826">
    <property type="entry name" value="TIL"/>
    <property type="match status" value="3"/>
</dbReference>
<keyword evidence="4" id="KW-0677">Repeat</keyword>
<keyword evidence="2" id="KW-0964">Secreted</keyword>
<dbReference type="EnsemblMetazoa" id="G35504.1">
    <property type="protein sequence ID" value="G35504.1:cds"/>
    <property type="gene ID" value="G35504"/>
</dbReference>
<protein>
    <recommendedName>
        <fullName evidence="18">SCO-spondin</fullName>
    </recommendedName>
</protein>
<dbReference type="InterPro" id="IPR035976">
    <property type="entry name" value="Sushi/SCR/CCP_sf"/>
</dbReference>
<dbReference type="GO" id="GO:0005615">
    <property type="term" value="C:extracellular space"/>
    <property type="evidence" value="ECO:0007669"/>
    <property type="project" value="TreeGrafter"/>
</dbReference>
<evidence type="ECO:0008006" key="18">
    <source>
        <dbReference type="Google" id="ProtNLM"/>
    </source>
</evidence>
<proteinExistence type="predicted"/>
<evidence type="ECO:0000259" key="13">
    <source>
        <dbReference type="PROSITE" id="PS50026"/>
    </source>
</evidence>
<dbReference type="CDD" id="cd19941">
    <property type="entry name" value="TIL"/>
    <property type="match status" value="4"/>
</dbReference>
<dbReference type="InterPro" id="IPR000436">
    <property type="entry name" value="Sushi_SCR_CCP_dom"/>
</dbReference>
<evidence type="ECO:0000259" key="14">
    <source>
        <dbReference type="PROSITE" id="PS50923"/>
    </source>
</evidence>
<dbReference type="SUPFAM" id="SSF57535">
    <property type="entry name" value="Complement control module/SCR domain"/>
    <property type="match status" value="1"/>
</dbReference>
<evidence type="ECO:0000313" key="17">
    <source>
        <dbReference type="Proteomes" id="UP000005408"/>
    </source>
</evidence>
<comment type="caution">
    <text evidence="8">Lacks conserved residue(s) required for the propagation of feature annotation.</text>
</comment>
<feature type="domain" description="Sushi" evidence="14">
    <location>
        <begin position="138"/>
        <end position="205"/>
    </location>
</feature>
<keyword evidence="3 11" id="KW-0732">Signal</keyword>
<dbReference type="PROSITE" id="PS00022">
    <property type="entry name" value="EGF_1"/>
    <property type="match status" value="1"/>
</dbReference>
<dbReference type="SMART" id="SM00032">
    <property type="entry name" value="CCP"/>
    <property type="match status" value="2"/>
</dbReference>
<dbReference type="PROSITE" id="PS50923">
    <property type="entry name" value="SUSHI"/>
    <property type="match status" value="1"/>
</dbReference>
<feature type="compositionally biased region" description="Low complexity" evidence="10">
    <location>
        <begin position="3881"/>
        <end position="3899"/>
    </location>
</feature>
<dbReference type="SUPFAM" id="SSF57567">
    <property type="entry name" value="Serine protease inhibitors"/>
    <property type="match status" value="3"/>
</dbReference>
<dbReference type="InterPro" id="IPR036084">
    <property type="entry name" value="Ser_inhib-like_sf"/>
</dbReference>
<feature type="domain" description="VWFD" evidence="15">
    <location>
        <begin position="225"/>
        <end position="401"/>
    </location>
</feature>
<evidence type="ECO:0000259" key="12">
    <source>
        <dbReference type="PROSITE" id="PS50022"/>
    </source>
</evidence>
<dbReference type="SUPFAM" id="SSF49785">
    <property type="entry name" value="Galactose-binding domain-like"/>
    <property type="match status" value="5"/>
</dbReference>
<dbReference type="InterPro" id="IPR025155">
    <property type="entry name" value="WxxW_domain"/>
</dbReference>
<dbReference type="InterPro" id="IPR001846">
    <property type="entry name" value="VWF_type-D"/>
</dbReference>
<feature type="region of interest" description="Disordered" evidence="10">
    <location>
        <begin position="3138"/>
        <end position="3157"/>
    </location>
</feature>
<dbReference type="SMART" id="SM00832">
    <property type="entry name" value="C8"/>
    <property type="match status" value="3"/>
</dbReference>
<evidence type="ECO:0000256" key="6">
    <source>
        <dbReference type="ARBA" id="ARBA00023157"/>
    </source>
</evidence>
<accession>A0A8W8MXH1</accession>
<dbReference type="Pfam" id="PF13330">
    <property type="entry name" value="Mucin2_WxxW"/>
    <property type="match status" value="7"/>
</dbReference>
<evidence type="ECO:0000256" key="1">
    <source>
        <dbReference type="ARBA" id="ARBA00004613"/>
    </source>
</evidence>
<evidence type="ECO:0000256" key="11">
    <source>
        <dbReference type="SAM" id="SignalP"/>
    </source>
</evidence>
<dbReference type="PANTHER" id="PTHR11339">
    <property type="entry name" value="EXTRACELLULAR MATRIX GLYCOPROTEIN RELATED"/>
    <property type="match status" value="1"/>
</dbReference>
<feature type="domain" description="F5/8 type C" evidence="12">
    <location>
        <begin position="3440"/>
        <end position="3588"/>
    </location>
</feature>
<dbReference type="Pfam" id="PF08742">
    <property type="entry name" value="C8"/>
    <property type="match status" value="3"/>
</dbReference>
<feature type="signal peptide" evidence="11">
    <location>
        <begin position="1"/>
        <end position="21"/>
    </location>
</feature>
<feature type="region of interest" description="Disordered" evidence="10">
    <location>
        <begin position="2134"/>
        <end position="2160"/>
    </location>
</feature>
<dbReference type="InterPro" id="IPR050780">
    <property type="entry name" value="Mucin_vWF_Thrombospondin_sf"/>
</dbReference>
<feature type="region of interest" description="Disordered" evidence="10">
    <location>
        <begin position="3223"/>
        <end position="3268"/>
    </location>
</feature>
<feature type="domain" description="F5/8 type C" evidence="12">
    <location>
        <begin position="3605"/>
        <end position="3760"/>
    </location>
</feature>
<feature type="domain" description="VWFD" evidence="15">
    <location>
        <begin position="1043"/>
        <end position="1213"/>
    </location>
</feature>
<dbReference type="InterPro" id="IPR000742">
    <property type="entry name" value="EGF"/>
</dbReference>
<dbReference type="Gene3D" id="2.10.25.10">
    <property type="entry name" value="Laminin"/>
    <property type="match status" value="4"/>
</dbReference>
<dbReference type="Gene3D" id="2.60.120.260">
    <property type="entry name" value="Galactose-binding domain-like"/>
    <property type="match status" value="5"/>
</dbReference>
<dbReference type="PANTHER" id="PTHR11339:SF386">
    <property type="entry name" value="HEMOLECTIN, ISOFORM A"/>
    <property type="match status" value="1"/>
</dbReference>
<feature type="domain" description="VWFD" evidence="15">
    <location>
        <begin position="583"/>
        <end position="751"/>
    </location>
</feature>
<dbReference type="Pfam" id="PF00754">
    <property type="entry name" value="F5_F8_type_C"/>
    <property type="match status" value="5"/>
</dbReference>
<dbReference type="PROSITE" id="PS50022">
    <property type="entry name" value="FA58C_3"/>
    <property type="match status" value="5"/>
</dbReference>
<evidence type="ECO:0000256" key="9">
    <source>
        <dbReference type="PROSITE-ProRule" id="PRU00302"/>
    </source>
</evidence>
<organism evidence="16 17">
    <name type="scientific">Magallana gigas</name>
    <name type="common">Pacific oyster</name>
    <name type="synonym">Crassostrea gigas</name>
    <dbReference type="NCBI Taxonomy" id="29159"/>
    <lineage>
        <taxon>Eukaryota</taxon>
        <taxon>Metazoa</taxon>
        <taxon>Spiralia</taxon>
        <taxon>Lophotrochozoa</taxon>
        <taxon>Mollusca</taxon>
        <taxon>Bivalvia</taxon>
        <taxon>Autobranchia</taxon>
        <taxon>Pteriomorphia</taxon>
        <taxon>Ostreida</taxon>
        <taxon>Ostreoidea</taxon>
        <taxon>Ostreidae</taxon>
        <taxon>Magallana</taxon>
    </lineage>
</organism>
<evidence type="ECO:0000256" key="8">
    <source>
        <dbReference type="PROSITE-ProRule" id="PRU00076"/>
    </source>
</evidence>
<feature type="domain" description="F5/8 type C" evidence="12">
    <location>
        <begin position="2288"/>
        <end position="2432"/>
    </location>
</feature>
<dbReference type="Proteomes" id="UP000005408">
    <property type="component" value="Unassembled WGS sequence"/>
</dbReference>
<keyword evidence="7" id="KW-0325">Glycoprotein</keyword>
<dbReference type="InterPro" id="IPR002919">
    <property type="entry name" value="TIL_dom"/>
</dbReference>
<sequence length="3971" mass="433609">MNLGALAWAIVLGAAINQIDARAGRHKRQFDGGFGGGGSNPFGPGTSGACKPLAAPTDGQINCGDSTIFYRCTAQCNSGYEFDNGDTTIQKDCDPMTGQFFDGPAFPKCIPTCSPACQNGGTCVQPNVCSCAPGWRGTFCESPDGKCIKPADPSNGVATCQSTPTTMQCSISCQSGFKFEYSPPSEYVCRDGTWSPQPSFPRCIPASQSTVSPPTQPVPSFVRDAMCVAWGQDHYRTFDGTVYAFQGQCEYVLAKDCTGDSFHVNVINDHSCTQAAPCHRSVDIYFGSHKVQFRAEASGAKVLFDGAELSVPASQNQVEIVKVGHYTLLTHATLGFKVRWDGRESVFVSINADLKGKMCGLCGLNDGNKTNDFKTSQGATVTNANIATFGNSWKEGAGSCPDSAQKTCTAAGSTQAQSVCSHLTSGSFQPCNSKVDPTPYLEACKLDCCGGGDAVTCGCKSFEAYARACMDASPTLRDLSWRSDQICPAPACPNNLIHKECGNCQLKCGSGSNVAGCKETTCFDGCFCPQGMVLNEGRCVYPEQCPCLHGDKMLPAGSVVPKECNKCTCKSAKWECTTKRCAGTCAATGDPHYLTFDGVRYNFMGICSYYMVQDPEFDIIANNIACGHGHASCTKSISFNYNNHFVTMDHNHVLTIDGNDITRLPYKQNGIQIFMVSSLFMKAVLGNGAEILWDGRTRAYITMPTTYFNHTKGMCGTWDHDRTNEYLTPQGTIEPNTNLFGNHWKLQKTCRDEPENFTNPCDNNPKGQEQAKKYCAYLKGDVFKPCHTLVDYTDIYDNCMFDMCACTDNLKDCLCPMLSQYAKDCAAQGISLQWRSNITECQLPCKGGQVYQNCPNECVRTCHIISNNPVCTQDLTRCAEGCSCPQGQALNDNGDCIPISQCPCEFGNQQYAPGVQTKMEDKICTCENAVWNCTKITNTTKVEVPNICKETEIFTNCTSLCPLTCENMGAPPTCLPATGDDCVPGCVCKAGYIWNGKDCVPRLECPCYHGGKPYKEGEKYYQECNECTCSGQNWVCTHKECPAVCSAFGDSHYTTFDGKHYEFQGTCTYILAQSTSDNPNKFVITTENMPCGSTGVACTKSIHFNIGEPGTSSFFQLTLIRGKSPQVDSDTPFSIQDTGSFFVIKTPTGITLTWDKGTRVYLKLGTQHRGKVEGLCGNFDGDQGNDLVTQGGLQAVNVTTFADGWQENPDFCNPSKIVTDTCKQNPERQQWAKSKCSIISSSLFQPCHSVMPDYLAYQARCMFDACACDSGGDCECLCTAIAAFAHECAAQGVPIKWRTPTLCPIQCEECATYNPCISACPKKTCKNYLTYDQITKDSGCKEESCVEGCDIKPCSTGMVYDKDSSPMKCIPEPFCNTPACMVNGRQYRLYEQIKDPDVCRQDCEVCTCGPDGDVMRNSVCQSTTPPVTRFPPVTYKTLAPNTYPQGIPTFTSHFGHDGTTKPHHKVRCVDGWTQWMSGNSPSTSDPNDRETSNSLRRMYSFCHDSQQTAIECRVANQPTKTTAPVWADYLCDLEEGLQCTSKNGTECPNYEIRFECNCHLSTVTTKSPASTQPTTAFFTGKIPITDDFGQPILAPLTDQFHKPVTDDFGETVSLVPQYITQTRPTPSPPTDMFGRPYIMYPKTDEFKNPILVPKTDANGNPVTDASGRTTMVPEYVTQGVPTVEPPTDKFGNPILSPKTDEFGIPLLNPQVTDAFGQPHYSNNTLIPQPYKCVQGWSPFMNVDNPKNKSVASEIFGGGDIESLSALRQKYSFCVEPSSIKCQSVNDKYPYTRTGDVDVICNVKKGLLCMNRKQADGECEDYEVSVYCDCGETPTKPVDQVTKAPEPGEPHPPIPSCEWTQWMNSHRRMPGDVRETETLSQLRMHYDFCEFPSQIECRDAKTGQTFDKTGDLAVTCDINHGLICEDLYQNSVEGCRDYEVRVYCTDGCQSTVGPTVSPRCEPGWTDWINNVHPSSDFPTDVEVPRSILGYPDTCNNVIAVRCSVAATGLDYKSKGENVICTTNGLKCTPKPGETCEDYQVQFYCDCSNPPVPQTDIFGIPIAVPKTDAFGFPLLRPLTDAYNHLPITDNQGSTFLVPVPSNGSHPTPQPETDAFHNPVLVPKTDVYGQPVTDKSGNPIMVPKPYSQVTPTTTPQASGSTPEPGKIVCNQGWTFPMNADSPTSGAGDEETLSKLRTKFSFCHEDDIVAVKCTEKDSGLLPADLGQSVTCDKNGLVCVNANQPSGKCHDYLVQFYCSCKQQPDVNSTVSPSPATPGVTTSTMPPTIGHEVCDHEVGVSDFAPDQFQASSSVDVDHDADKARLRKPTAWVARYSDEHQYIQVNFQMPTTMTGVRVQGDPASQSWVTKFIVKFSNDGQRWTPYYQSFAVEPKVFQGNMDKDNVASAFFDREVTAKYLRIVPQEWHNRIALRFEALECPTPTETPAVTVSQTSPTPKLDCLDPMGIENGAKVTDGQLLVSSSRDSLSGASAGRLFNEFGAWVPQDNAEKSWIQVDLGSPQTISGILTQGSPREERWVTNFAVSYSLDGRNFFVVKEADGKAAMFIGNVDQKSVVKNMFDSQILARYVRVVVIEAGSGGSGLRFNLLGCSSETTKTSPQTTPIPTATPRPVSTIEPICNQLMGVQDMEIIPDRLLTASSEKDSTFSASQGRITGDGHSWQPSSSDQTPYIEVNFLEPKLITGVVTRGDGKTENWVRTFTVSTSIDGANFSPYSDGGIPEPKLFNGNEDKTTAVTNFFNRQVIAQYVRIHPKSVNGETSLQFNVLGCNPAQKPGPTTPSSVVPETDEFGNPILIPKTDEYGRPLTDFYGQTIMVPKPYTQGQPTPAPATDVHGDPILVPKTDTYGKPMTDEQGHTIMIPLPWNQATPKAVPKTDPFGNPILVPKTDSYGVPMTDSQGNTIMVPLTEAPEKPTVVPVTDAQGKPILVPKTDSYGKPMTDEHGNTVMVPIPYTHGPPTPSPQTDEFGNPILVPKTDSYGKPMTDEQGHTIMVPLPVSTAKPTPEPVTDIQGNPVLIPKTDSYGKPILDAQGHTTMIPLYVTQKTPIPIPKTDDFGNPIMVPKTDSYGKPMTDDFGETIMVPDYYTQGPPTPRPQTDEFHQPILVPKTDTYGKPMTDDLGNTIMVPLPETTAKPTPSPKTDKFGQPLLVPKTDEYGRPFTDKQGNTVMIPIPYEQSTPIPNPVTDRFGVPVLVPRTDEYGRPYTNRFGQTEMVPIPYTQGKPTPKPQTDANGRPILVPRTDEYGQPYTDEHGNTEMVPVPENQNTPTPAPLTDEQGNPILVPKTDSYGKPMTDELDSYGHPMTDDHGNTILVPKPATQATPSPVPATDEHGNPILVPRTDSYGKPMTDAEGSTILVPLPANDSHGNTVMVPKPGTFGLPTVIPMTDEFGRPILVPKTDEYGRPYTDKFGSTTMIPLIPVSQGVPTRVPKVCLTYMGVDDNYVIKNSQMSASSFSGTNTPGQGRLFGDYSWQPRSNDTSPWIQVDLGKLSLISGLVTQGDTINRKFVKTYTVYTSIDGKTFVPYSDIPGAGIPKVFSANKDGDTPIRNLFNRNMTAQYVRIYPQSTSAAGTAIRLNILGCNPSTPVQPTPSGTQTPVCDVKMGLSNGLIVSNAQFKASSVLDSFHGPERARLYSHRDGGYTGGWTPSVNNNRQWIQIDLLSTEEVYGVVTQGRSDLPYWVTEYQVYYSTDGKSFLPVTSGPADKTPQTFNGNSDNHNPVTNVFNQKVQARFIRIVPLKWFEAIGLRFELVGCKQLTPSPLVSLPPSSATTTTGPGPATCMYWTPWVNTNTPDATGDYETIMHLNSLVQSCNSSSIRAIECRTVGSRKSWNEAGDMDVKCDLDSQGLLCFNKVQRSGQCQDYEIRVFCDECPTTTGASAPPTQSTPTPTSTPKEPCQNKSFWSPWINKQSPGPGGEVENMTPEEKKAFCSEGVINGVECETVTGQPWFDTNQILTCDRQGRTEL</sequence>
<feature type="compositionally biased region" description="Polar residues" evidence="10">
    <location>
        <begin position="2144"/>
        <end position="2158"/>
    </location>
</feature>
<dbReference type="InterPro" id="IPR001007">
    <property type="entry name" value="VWF_dom"/>
</dbReference>
<feature type="disulfide bond" evidence="8">
    <location>
        <begin position="131"/>
        <end position="140"/>
    </location>
</feature>
<feature type="chain" id="PRO_5036449754" description="SCO-spondin" evidence="11">
    <location>
        <begin position="22"/>
        <end position="3971"/>
    </location>
</feature>
<dbReference type="InterPro" id="IPR000421">
    <property type="entry name" value="FA58C"/>
</dbReference>
<keyword evidence="9" id="KW-0768">Sushi</keyword>
<comment type="subcellular location">
    <subcellularLocation>
        <location evidence="1">Secreted</location>
    </subcellularLocation>
</comment>
<dbReference type="SMART" id="SM00215">
    <property type="entry name" value="VWC_out"/>
    <property type="match status" value="2"/>
</dbReference>
<keyword evidence="17" id="KW-1185">Reference proteome</keyword>
<dbReference type="SMART" id="SM00216">
    <property type="entry name" value="VWD"/>
    <property type="match status" value="3"/>
</dbReference>
<evidence type="ECO:0000256" key="2">
    <source>
        <dbReference type="ARBA" id="ARBA00022525"/>
    </source>
</evidence>
<feature type="domain" description="EGF-like" evidence="13">
    <location>
        <begin position="110"/>
        <end position="141"/>
    </location>
</feature>
<evidence type="ECO:0000313" key="16">
    <source>
        <dbReference type="EnsemblMetazoa" id="G35504.1:cds"/>
    </source>
</evidence>
<evidence type="ECO:0000256" key="5">
    <source>
        <dbReference type="ARBA" id="ARBA00023008"/>
    </source>
</evidence>
<evidence type="ECO:0000259" key="15">
    <source>
        <dbReference type="PROSITE" id="PS51233"/>
    </source>
</evidence>
<dbReference type="SMART" id="SM00231">
    <property type="entry name" value="FA58C"/>
    <property type="match status" value="5"/>
</dbReference>
<dbReference type="GO" id="GO:0031012">
    <property type="term" value="C:extracellular matrix"/>
    <property type="evidence" value="ECO:0007669"/>
    <property type="project" value="TreeGrafter"/>
</dbReference>
<evidence type="ECO:0000256" key="4">
    <source>
        <dbReference type="ARBA" id="ARBA00022737"/>
    </source>
</evidence>
<feature type="region of interest" description="Disordered" evidence="10">
    <location>
        <begin position="3277"/>
        <end position="3296"/>
    </location>
</feature>
<dbReference type="Pfam" id="PF00094">
    <property type="entry name" value="VWD"/>
    <property type="match status" value="3"/>
</dbReference>
<feature type="region of interest" description="Disordered" evidence="10">
    <location>
        <begin position="3881"/>
        <end position="3904"/>
    </location>
</feature>
<dbReference type="CDD" id="cd00057">
    <property type="entry name" value="FA58C"/>
    <property type="match status" value="5"/>
</dbReference>
<feature type="domain" description="F5/8 type C" evidence="12">
    <location>
        <begin position="2631"/>
        <end position="2779"/>
    </location>
</feature>
<dbReference type="PROSITE" id="PS01186">
    <property type="entry name" value="EGF_2"/>
    <property type="match status" value="1"/>
</dbReference>
<keyword evidence="6 8" id="KW-1015">Disulfide bond</keyword>
<keyword evidence="8" id="KW-0245">EGF-like domain</keyword>
<feature type="region of interest" description="Disordered" evidence="10">
    <location>
        <begin position="2653"/>
        <end position="2678"/>
    </location>
</feature>
<feature type="domain" description="F5/8 type C" evidence="12">
    <location>
        <begin position="2454"/>
        <end position="2602"/>
    </location>
</feature>
<dbReference type="FunFam" id="2.60.120.260:FF:000016">
    <property type="entry name" value="Contactin-associated protein-like 4 isoform 1"/>
    <property type="match status" value="2"/>
</dbReference>
<dbReference type="PROSITE" id="PS51233">
    <property type="entry name" value="VWFD"/>
    <property type="match status" value="3"/>
</dbReference>
<feature type="disulfide bond" evidence="8">
    <location>
        <begin position="113"/>
        <end position="123"/>
    </location>
</feature>
<dbReference type="PROSITE" id="PS01286">
    <property type="entry name" value="FA58C_2"/>
    <property type="match status" value="1"/>
</dbReference>